<keyword evidence="3" id="KW-1185">Reference proteome</keyword>
<evidence type="ECO:0000256" key="1">
    <source>
        <dbReference type="SAM" id="MobiDB-lite"/>
    </source>
</evidence>
<dbReference type="EMBL" id="CAKKNE010000003">
    <property type="protein sequence ID" value="CAH0370852.1"/>
    <property type="molecule type" value="Genomic_DNA"/>
</dbReference>
<dbReference type="AlphaFoldDB" id="A0A8J2WW56"/>
<comment type="caution">
    <text evidence="2">The sequence shown here is derived from an EMBL/GenBank/DDBJ whole genome shotgun (WGS) entry which is preliminary data.</text>
</comment>
<name>A0A8J2WW56_9STRA</name>
<reference evidence="2" key="1">
    <citation type="submission" date="2021-11" db="EMBL/GenBank/DDBJ databases">
        <authorList>
            <consortium name="Genoscope - CEA"/>
            <person name="William W."/>
        </authorList>
    </citation>
    <scope>NUCLEOTIDE SEQUENCE</scope>
</reference>
<evidence type="ECO:0000313" key="3">
    <source>
        <dbReference type="Proteomes" id="UP000789595"/>
    </source>
</evidence>
<accession>A0A8J2WW56</accession>
<organism evidence="2 3">
    <name type="scientific">Pelagomonas calceolata</name>
    <dbReference type="NCBI Taxonomy" id="35677"/>
    <lineage>
        <taxon>Eukaryota</taxon>
        <taxon>Sar</taxon>
        <taxon>Stramenopiles</taxon>
        <taxon>Ochrophyta</taxon>
        <taxon>Pelagophyceae</taxon>
        <taxon>Pelagomonadales</taxon>
        <taxon>Pelagomonadaceae</taxon>
        <taxon>Pelagomonas</taxon>
    </lineage>
</organism>
<gene>
    <name evidence="2" type="ORF">PECAL_3P07630</name>
</gene>
<protein>
    <submittedName>
        <fullName evidence="2">Uncharacterized protein</fullName>
    </submittedName>
</protein>
<proteinExistence type="predicted"/>
<sequence length="348" mass="36131">MSALTEVSEADELKAAVAATGEPRLIALLERLAIVEGKLADGGGDLRAAIDAWTPPTTSGQAAKTRLAELLTRLEAVEGREAAPSKVDPAVIAALKKELENACMAHNFSPKRAGRPSNIEKDFQAFKERLNTKAVAPLNAIKNQGKEEGTVDRPFDPEELPEVAAADKACRTAMRFMRKLDRLRGNFDPRDSEADATAASTKNAATAALEACAAGAPLDAARAAVDAARSAYGLAAQAATANSVARKSAERDACEELNSAIEAAVAAVATALAAHKKASSAPPVPPPAAAPAPVPPPAAAKPPARKLDVQLSTRSTALANALDDESTKGMSAVQRRIKAIEDKMKGKK</sequence>
<feature type="region of interest" description="Disordered" evidence="1">
    <location>
        <begin position="278"/>
        <end position="312"/>
    </location>
</feature>
<feature type="compositionally biased region" description="Pro residues" evidence="1">
    <location>
        <begin position="282"/>
        <end position="300"/>
    </location>
</feature>
<dbReference type="Proteomes" id="UP000789595">
    <property type="component" value="Unassembled WGS sequence"/>
</dbReference>
<evidence type="ECO:0000313" key="2">
    <source>
        <dbReference type="EMBL" id="CAH0370852.1"/>
    </source>
</evidence>